<dbReference type="EMBL" id="DVOD01000030">
    <property type="protein sequence ID" value="HIU92335.1"/>
    <property type="molecule type" value="Genomic_DNA"/>
</dbReference>
<name>A0A9D1SR43_9CLOT</name>
<accession>A0A9D1SR43</accession>
<evidence type="ECO:0000313" key="3">
    <source>
        <dbReference type="Proteomes" id="UP000886748"/>
    </source>
</evidence>
<proteinExistence type="predicted"/>
<keyword evidence="1" id="KW-0812">Transmembrane</keyword>
<keyword evidence="1" id="KW-0472">Membrane</keyword>
<protein>
    <submittedName>
        <fullName evidence="2">Uncharacterized protein</fullName>
    </submittedName>
</protein>
<comment type="caution">
    <text evidence="2">The sequence shown here is derived from an EMBL/GenBank/DDBJ whole genome shotgun (WGS) entry which is preliminary data.</text>
</comment>
<reference evidence="2" key="1">
    <citation type="submission" date="2020-10" db="EMBL/GenBank/DDBJ databases">
        <authorList>
            <person name="Gilroy R."/>
        </authorList>
    </citation>
    <scope>NUCLEOTIDE SEQUENCE</scope>
    <source>
        <strain evidence="2">CHK154-7741</strain>
    </source>
</reference>
<keyword evidence="1" id="KW-1133">Transmembrane helix</keyword>
<sequence length="296" mass="32522">MEISKTNSQYSVKENNKKNRNVGTSIGSSLLGGCVPIAFMPLTNSVVNKIQKIGQLSQDKVDILHNAAETALCNTGLKEKGAKIVYLKREAGEIPPPKILINLSPLEQVKDGKNAFYAFKDAINPLTKEVMFSKNTIMMPEKDLSYIAFHEIGHGLNHNFSKLGRILQKMRNPMMAIAGNIALFCAFTKNAKQEEGKDLTTGQKVKNFVRNNAGKLSFAAMLPMLLEEGMATYKGQKLADKLLTKDMAKIVSKGTKVAYLTYIIGALSIATTSFATVKIKDYLVAKKENKSDNKVV</sequence>
<organism evidence="2 3">
    <name type="scientific">Candidatus Limenecus avicola</name>
    <dbReference type="NCBI Taxonomy" id="2840847"/>
    <lineage>
        <taxon>Bacteria</taxon>
        <taxon>Bacillati</taxon>
        <taxon>Bacillota</taxon>
        <taxon>Clostridia</taxon>
        <taxon>Eubacteriales</taxon>
        <taxon>Clostridiaceae</taxon>
        <taxon>Clostridiaceae incertae sedis</taxon>
        <taxon>Candidatus Limenecus</taxon>
    </lineage>
</organism>
<dbReference type="Proteomes" id="UP000886748">
    <property type="component" value="Unassembled WGS sequence"/>
</dbReference>
<reference evidence="2" key="2">
    <citation type="journal article" date="2021" name="PeerJ">
        <title>Extensive microbial diversity within the chicken gut microbiome revealed by metagenomics and culture.</title>
        <authorList>
            <person name="Gilroy R."/>
            <person name="Ravi A."/>
            <person name="Getino M."/>
            <person name="Pursley I."/>
            <person name="Horton D.L."/>
            <person name="Alikhan N.F."/>
            <person name="Baker D."/>
            <person name="Gharbi K."/>
            <person name="Hall N."/>
            <person name="Watson M."/>
            <person name="Adriaenssens E.M."/>
            <person name="Foster-Nyarko E."/>
            <person name="Jarju S."/>
            <person name="Secka A."/>
            <person name="Antonio M."/>
            <person name="Oren A."/>
            <person name="Chaudhuri R.R."/>
            <person name="La Ragione R."/>
            <person name="Hildebrand F."/>
            <person name="Pallen M.J."/>
        </authorList>
    </citation>
    <scope>NUCLEOTIDE SEQUENCE</scope>
    <source>
        <strain evidence="2">CHK154-7741</strain>
    </source>
</reference>
<dbReference type="AlphaFoldDB" id="A0A9D1SR43"/>
<evidence type="ECO:0000256" key="1">
    <source>
        <dbReference type="SAM" id="Phobius"/>
    </source>
</evidence>
<gene>
    <name evidence="2" type="ORF">IAD26_04280</name>
</gene>
<feature type="transmembrane region" description="Helical" evidence="1">
    <location>
        <begin position="257"/>
        <end position="277"/>
    </location>
</feature>
<evidence type="ECO:0000313" key="2">
    <source>
        <dbReference type="EMBL" id="HIU92335.1"/>
    </source>
</evidence>
<dbReference type="PROSITE" id="PS51257">
    <property type="entry name" value="PROKAR_LIPOPROTEIN"/>
    <property type="match status" value="1"/>
</dbReference>